<evidence type="ECO:0000256" key="3">
    <source>
        <dbReference type="ARBA" id="ARBA00023237"/>
    </source>
</evidence>
<dbReference type="PANTHER" id="PTHR30329">
    <property type="entry name" value="STATOR ELEMENT OF FLAGELLAR MOTOR COMPLEX"/>
    <property type="match status" value="1"/>
</dbReference>
<evidence type="ECO:0000313" key="7">
    <source>
        <dbReference type="Proteomes" id="UP000255335"/>
    </source>
</evidence>
<evidence type="ECO:0000256" key="1">
    <source>
        <dbReference type="ARBA" id="ARBA00004442"/>
    </source>
</evidence>
<dbReference type="EMBL" id="UGHZ01000001">
    <property type="protein sequence ID" value="STP09767.1"/>
    <property type="molecule type" value="Genomic_DNA"/>
</dbReference>
<dbReference type="InterPro" id="IPR006664">
    <property type="entry name" value="OMP_bac"/>
</dbReference>
<dbReference type="RefSeq" id="WP_115026380.1">
    <property type="nucleotide sequence ID" value="NZ_UGHZ01000001.1"/>
</dbReference>
<dbReference type="PRINTS" id="PR01021">
    <property type="entry name" value="OMPADOMAIN"/>
</dbReference>
<reference evidence="6 7" key="1">
    <citation type="submission" date="2018-06" db="EMBL/GenBank/DDBJ databases">
        <authorList>
            <consortium name="Pathogen Informatics"/>
            <person name="Doyle S."/>
        </authorList>
    </citation>
    <scope>NUCLEOTIDE SEQUENCE [LARGE SCALE GENOMIC DNA]</scope>
    <source>
        <strain evidence="6 7">NCTC12221</strain>
    </source>
</reference>
<gene>
    <name evidence="6" type="primary">pal</name>
    <name evidence="6" type="ORF">NCTC12221_01213</name>
</gene>
<evidence type="ECO:0000256" key="2">
    <source>
        <dbReference type="ARBA" id="ARBA00023136"/>
    </source>
</evidence>
<evidence type="ECO:0000313" key="6">
    <source>
        <dbReference type="EMBL" id="STP09767.1"/>
    </source>
</evidence>
<dbReference type="PROSITE" id="PS51123">
    <property type="entry name" value="OMPA_2"/>
    <property type="match status" value="1"/>
</dbReference>
<accession>A0A377JQ17</accession>
<evidence type="ECO:0000259" key="5">
    <source>
        <dbReference type="PROSITE" id="PS51123"/>
    </source>
</evidence>
<protein>
    <submittedName>
        <fullName evidence="6">Peptidoglycan-associated lipoprotein</fullName>
    </submittedName>
</protein>
<dbReference type="CDD" id="cd07185">
    <property type="entry name" value="OmpA_C-like"/>
    <property type="match status" value="1"/>
</dbReference>
<dbReference type="AlphaFoldDB" id="A0A377JQ17"/>
<dbReference type="InterPro" id="IPR036737">
    <property type="entry name" value="OmpA-like_sf"/>
</dbReference>
<proteinExistence type="predicted"/>
<comment type="subcellular location">
    <subcellularLocation>
        <location evidence="1">Cell outer membrane</location>
    </subcellularLocation>
</comment>
<keyword evidence="2 4" id="KW-0472">Membrane</keyword>
<keyword evidence="3" id="KW-0998">Cell outer membrane</keyword>
<dbReference type="PANTHER" id="PTHR30329:SF21">
    <property type="entry name" value="LIPOPROTEIN YIAD-RELATED"/>
    <property type="match status" value="1"/>
</dbReference>
<dbReference type="GO" id="GO:0009279">
    <property type="term" value="C:cell outer membrane"/>
    <property type="evidence" value="ECO:0007669"/>
    <property type="project" value="UniProtKB-SubCell"/>
</dbReference>
<dbReference type="Pfam" id="PF00691">
    <property type="entry name" value="OmpA"/>
    <property type="match status" value="1"/>
</dbReference>
<dbReference type="Proteomes" id="UP000255335">
    <property type="component" value="Unassembled WGS sequence"/>
</dbReference>
<evidence type="ECO:0000256" key="4">
    <source>
        <dbReference type="PROSITE-ProRule" id="PRU00473"/>
    </source>
</evidence>
<organism evidence="6 7">
    <name type="scientific">Helicobacter cinaedi</name>
    <dbReference type="NCBI Taxonomy" id="213"/>
    <lineage>
        <taxon>Bacteria</taxon>
        <taxon>Pseudomonadati</taxon>
        <taxon>Campylobacterota</taxon>
        <taxon>Epsilonproteobacteria</taxon>
        <taxon>Campylobacterales</taxon>
        <taxon>Helicobacteraceae</taxon>
        <taxon>Helicobacter</taxon>
    </lineage>
</organism>
<dbReference type="InterPro" id="IPR006665">
    <property type="entry name" value="OmpA-like"/>
</dbReference>
<dbReference type="InterPro" id="IPR050330">
    <property type="entry name" value="Bact_OuterMem_StrucFunc"/>
</dbReference>
<keyword evidence="6" id="KW-0449">Lipoprotein</keyword>
<dbReference type="PROSITE" id="PS51257">
    <property type="entry name" value="PROKAR_LIPOPROTEIN"/>
    <property type="match status" value="1"/>
</dbReference>
<name>A0A377JQ17_9HELI</name>
<dbReference type="Gene3D" id="3.30.1330.60">
    <property type="entry name" value="OmpA-like domain"/>
    <property type="match status" value="1"/>
</dbReference>
<sequence length="157" mass="16725">MKKYIAIGVLTALMSVGCSEPEAADTGSGTAASFGQDNFVDLAADTAAGYAKVLFDFDKYDIRQDMEDRLEKSAIALKTTGAKVVLEGHTDSYGSDAYNYALGTKRANAVKNALTTRGVSASQIKTVSYGESKPACTSGDTPECNQENRRVEFKLAK</sequence>
<dbReference type="SUPFAM" id="SSF103088">
    <property type="entry name" value="OmpA-like"/>
    <property type="match status" value="1"/>
</dbReference>
<feature type="domain" description="OmpA-like" evidence="5">
    <location>
        <begin position="42"/>
        <end position="157"/>
    </location>
</feature>